<dbReference type="Proteomes" id="UP000034487">
    <property type="component" value="Unassembled WGS sequence"/>
</dbReference>
<gene>
    <name evidence="3" type="ORF">UX60_C0001G0021</name>
</gene>
<feature type="compositionally biased region" description="Low complexity" evidence="1">
    <location>
        <begin position="146"/>
        <end position="160"/>
    </location>
</feature>
<proteinExistence type="predicted"/>
<keyword evidence="2" id="KW-0812">Transmembrane</keyword>
<sequence length="648" mass="68122">MQLSTITKVAISFAFGAIVGGGVISSISSLSDTSSQLATDSVRSGIKISQSSYPPMPPCNQSQFTPEQQAQGMHCPTEAEYQQMMQQQQNQQQNQQQPPPSGQYPDPNQTQNQQTQPNTGSNYQPPAGQTGQNPPPGSNQPPPNGQYPNQGQNQFGQPGQPGQPPNAASTDIGRPPKLSFDQPAGLGPKGPNECLLKVGGQGLVDAFQSRNITPADMAKVGTCFSTSFNAAPGQGQPGQGGQPFGRMTIFPESIMNAVSSSSYTSPVNKCVAEIAGPTIAKEMFIQGIQPDNATRDKIFKAGCFGPPPGGQGGPDGQPGVSERQFTEPPEAVRGCLKNISGNDAVRLGKRGPSSEEINAARKCFDDTGTAMPVYFDPRALQQESTMMRCSEAVIGSEISTITPDKLSKELKDKIRKCFTSGDLAGIPTQPSLPEKVAKCMNELFGDTVFAQISAGKHKPTAEERKAGAACIPKKDGVSKIVGIAVAAVQPTQVEALLAAEVDTDVVSNPTITLPTSEEVDQNSSTAKITFAGIVDDGDTAEIYINSEASIVTAETKTTDSGKSWSTEVAFDSLSQGEEHTAYALIAKADGTLVRSEMVSFEAKAAESATATASSGTSRNMLISYGVLGALVVAIISFVVIRRKYKVTA</sequence>
<feature type="compositionally biased region" description="Polar residues" evidence="1">
    <location>
        <begin position="48"/>
        <end position="71"/>
    </location>
</feature>
<feature type="transmembrane region" description="Helical" evidence="2">
    <location>
        <begin position="621"/>
        <end position="640"/>
    </location>
</feature>
<feature type="compositionally biased region" description="Pro residues" evidence="1">
    <location>
        <begin position="133"/>
        <end position="145"/>
    </location>
</feature>
<feature type="region of interest" description="Disordered" evidence="1">
    <location>
        <begin position="48"/>
        <end position="193"/>
    </location>
</feature>
<evidence type="ECO:0000256" key="2">
    <source>
        <dbReference type="SAM" id="Phobius"/>
    </source>
</evidence>
<name>A0A0G1SRG2_9BACT</name>
<keyword evidence="2" id="KW-1133">Transmembrane helix</keyword>
<evidence type="ECO:0000313" key="3">
    <source>
        <dbReference type="EMBL" id="KKU44568.1"/>
    </source>
</evidence>
<dbReference type="EMBL" id="LCMV01000001">
    <property type="protein sequence ID" value="KKU44568.1"/>
    <property type="molecule type" value="Genomic_DNA"/>
</dbReference>
<dbReference type="AlphaFoldDB" id="A0A0G1SRG2"/>
<organism evidence="3 4">
    <name type="scientific">Berkelbacteria bacterium GW2011_GWA2_46_7</name>
    <dbReference type="NCBI Taxonomy" id="1618335"/>
    <lineage>
        <taxon>Bacteria</taxon>
        <taxon>Candidatus Berkelbacteria</taxon>
    </lineage>
</organism>
<feature type="region of interest" description="Disordered" evidence="1">
    <location>
        <begin position="305"/>
        <end position="324"/>
    </location>
</feature>
<reference evidence="3 4" key="1">
    <citation type="journal article" date="2015" name="Nature">
        <title>rRNA introns, odd ribosomes, and small enigmatic genomes across a large radiation of phyla.</title>
        <authorList>
            <person name="Brown C.T."/>
            <person name="Hug L.A."/>
            <person name="Thomas B.C."/>
            <person name="Sharon I."/>
            <person name="Castelle C.J."/>
            <person name="Singh A."/>
            <person name="Wilkins M.J."/>
            <person name="Williams K.H."/>
            <person name="Banfield J.F."/>
        </authorList>
    </citation>
    <scope>NUCLEOTIDE SEQUENCE [LARGE SCALE GENOMIC DNA]</scope>
</reference>
<feature type="compositionally biased region" description="Low complexity" evidence="1">
    <location>
        <begin position="103"/>
        <end position="119"/>
    </location>
</feature>
<evidence type="ECO:0000313" key="4">
    <source>
        <dbReference type="Proteomes" id="UP000034487"/>
    </source>
</evidence>
<dbReference type="PATRIC" id="fig|1618335.3.peg.25"/>
<protein>
    <submittedName>
        <fullName evidence="3">Clock 1b protein</fullName>
    </submittedName>
</protein>
<comment type="caution">
    <text evidence="3">The sequence shown here is derived from an EMBL/GenBank/DDBJ whole genome shotgun (WGS) entry which is preliminary data.</text>
</comment>
<keyword evidence="2" id="KW-0472">Membrane</keyword>
<evidence type="ECO:0000256" key="1">
    <source>
        <dbReference type="SAM" id="MobiDB-lite"/>
    </source>
</evidence>
<accession>A0A0G1SRG2</accession>
<feature type="compositionally biased region" description="Low complexity" evidence="1">
    <location>
        <begin position="82"/>
        <end position="96"/>
    </location>
</feature>